<accession>A0ABY1Q3Y7</accession>
<dbReference type="Pfam" id="PF17042">
    <property type="entry name" value="NBD_C"/>
    <property type="match status" value="1"/>
</dbReference>
<comment type="function">
    <text evidence="9">Catalyzes the ATP-dependent phosphorylation of 3-oxo-tetronate to 3-oxo-tetronate 4-phosphate.</text>
</comment>
<keyword evidence="2" id="KW-0808">Transferase</keyword>
<evidence type="ECO:0000256" key="11">
    <source>
        <dbReference type="ARBA" id="ARBA00039461"/>
    </source>
</evidence>
<dbReference type="NCBIfam" id="NF043035">
    <property type="entry name" value="OxoTetrKin"/>
    <property type="match status" value="1"/>
</dbReference>
<comment type="similarity">
    <text evidence="1">Belongs to the four-carbon acid sugar kinase family.</text>
</comment>
<evidence type="ECO:0000256" key="8">
    <source>
        <dbReference type="ARBA" id="ARBA00036346"/>
    </source>
</evidence>
<protein>
    <recommendedName>
        <fullName evidence="11">3-oxo-tetronate kinase</fullName>
        <ecNumber evidence="10">2.7.1.217</ecNumber>
    </recommendedName>
    <alternativeName>
        <fullName evidence="12">3-dehydrotetronate 4-kinase</fullName>
    </alternativeName>
</protein>
<evidence type="ECO:0000256" key="6">
    <source>
        <dbReference type="ARBA" id="ARBA00023277"/>
    </source>
</evidence>
<keyword evidence="16" id="KW-1185">Reference proteome</keyword>
<keyword evidence="3" id="KW-0547">Nucleotide-binding</keyword>
<evidence type="ECO:0000256" key="4">
    <source>
        <dbReference type="ARBA" id="ARBA00022777"/>
    </source>
</evidence>
<dbReference type="Gene3D" id="3.40.980.20">
    <property type="entry name" value="Four-carbon acid sugar kinase, nucleotide binding domain"/>
    <property type="match status" value="1"/>
</dbReference>
<evidence type="ECO:0000259" key="14">
    <source>
        <dbReference type="Pfam" id="PF17042"/>
    </source>
</evidence>
<dbReference type="InterPro" id="IPR042213">
    <property type="entry name" value="NBD_C_sf"/>
</dbReference>
<keyword evidence="4" id="KW-0418">Kinase</keyword>
<name>A0ABY1Q3Y7_9BACT</name>
<comment type="caution">
    <text evidence="15">The sequence shown here is derived from an EMBL/GenBank/DDBJ whole genome shotgun (WGS) entry which is preliminary data.</text>
</comment>
<evidence type="ECO:0000256" key="1">
    <source>
        <dbReference type="ARBA" id="ARBA00005715"/>
    </source>
</evidence>
<dbReference type="Pfam" id="PF07005">
    <property type="entry name" value="SBD_N"/>
    <property type="match status" value="1"/>
</dbReference>
<dbReference type="InterPro" id="IPR037051">
    <property type="entry name" value="4-carb_acid_sugar_kinase_N_sf"/>
</dbReference>
<evidence type="ECO:0000256" key="5">
    <source>
        <dbReference type="ARBA" id="ARBA00022840"/>
    </source>
</evidence>
<feature type="domain" description="Four-carbon acid sugar kinase nucleotide binding" evidence="14">
    <location>
        <begin position="256"/>
        <end position="423"/>
    </location>
</feature>
<reference evidence="15 16" key="1">
    <citation type="submission" date="2017-05" db="EMBL/GenBank/DDBJ databases">
        <authorList>
            <person name="Varghese N."/>
            <person name="Submissions S."/>
        </authorList>
    </citation>
    <scope>NUCLEOTIDE SEQUENCE [LARGE SCALE GENOMIC DNA]</scope>
    <source>
        <strain evidence="15 16">DSM 25457</strain>
    </source>
</reference>
<dbReference type="SUPFAM" id="SSF142764">
    <property type="entry name" value="YgbK-like"/>
    <property type="match status" value="1"/>
</dbReference>
<comment type="catalytic activity">
    <reaction evidence="7">
        <text>3-dehydro-L-erythronate + ATP = 3-dehydro-4-O-phospho-L-erythronate + ADP + H(+)</text>
        <dbReference type="Rhea" id="RHEA:52552"/>
        <dbReference type="ChEBI" id="CHEBI:15378"/>
        <dbReference type="ChEBI" id="CHEBI:30616"/>
        <dbReference type="ChEBI" id="CHEBI:136592"/>
        <dbReference type="ChEBI" id="CHEBI:136670"/>
        <dbReference type="ChEBI" id="CHEBI:456216"/>
        <dbReference type="EC" id="2.7.1.217"/>
    </reaction>
</comment>
<comment type="catalytic activity">
    <reaction evidence="8">
        <text>3-dehydro-D-erythronate + ATP = 3-dehydro-4-O-phospho-D-erythronate + ADP + H(+)</text>
        <dbReference type="Rhea" id="RHEA:52556"/>
        <dbReference type="ChEBI" id="CHEBI:15378"/>
        <dbReference type="ChEBI" id="CHEBI:30616"/>
        <dbReference type="ChEBI" id="CHEBI:57958"/>
        <dbReference type="ChEBI" id="CHEBI:136593"/>
        <dbReference type="ChEBI" id="CHEBI:456216"/>
        <dbReference type="EC" id="2.7.1.217"/>
    </reaction>
</comment>
<keyword evidence="5" id="KW-0067">ATP-binding</keyword>
<proteinExistence type="inferred from homology"/>
<feature type="domain" description="Four-carbon acid sugar kinase N-terminal" evidence="13">
    <location>
        <begin position="6"/>
        <end position="219"/>
    </location>
</feature>
<evidence type="ECO:0000256" key="3">
    <source>
        <dbReference type="ARBA" id="ARBA00022741"/>
    </source>
</evidence>
<dbReference type="Gene3D" id="3.40.50.10840">
    <property type="entry name" value="Putative sugar-binding, N-terminal domain"/>
    <property type="match status" value="1"/>
</dbReference>
<dbReference type="Proteomes" id="UP001158067">
    <property type="component" value="Unassembled WGS sequence"/>
</dbReference>
<dbReference type="EC" id="2.7.1.217" evidence="10"/>
<gene>
    <name evidence="15" type="ORF">SAMN06265222_10695</name>
</gene>
<dbReference type="EMBL" id="FXUG01000006">
    <property type="protein sequence ID" value="SMP58706.1"/>
    <property type="molecule type" value="Genomic_DNA"/>
</dbReference>
<evidence type="ECO:0000259" key="13">
    <source>
        <dbReference type="Pfam" id="PF07005"/>
    </source>
</evidence>
<sequence length="431" mass="45843">MNVERIGCIADDYTGATDLSSMLVRAGLRVVQCFGIPEDYDAIQFADADAIVVSLKSRSIAAKDAVEESLAALRFLQSAGVNRFFFKYCSTFDSTAAGNIGPVADAIADALDVDTLFFCPSFPENGRTVYCGHLFVNGMPLHESGMRNHPLNPMTDSNLVRILKTQSQRDVAWLASGQAPSTPSPTHYIVDAINDNDLRKAAELAKSHVFLTGGSAIARYWVEAMGLGNAGLQASRDDTKAVDADQTSTSPGRLSVILAGSCSDATRAQVAEFERSHPVLHLNVDGSQTVEQMTSEAIQWCAQHWSNNADTHTRQPVLICSSASPASVAAARQQLGEREAAEFTEAVFAAIAHELPQHGVTRIVVAGGETSGAVINALNITAVRIGNEIAPGVPWVTTASSHTSSTPLSLALKSGNFGGPRFFFDALETQS</sequence>
<evidence type="ECO:0000256" key="9">
    <source>
        <dbReference type="ARBA" id="ARBA00037335"/>
    </source>
</evidence>
<evidence type="ECO:0000256" key="2">
    <source>
        <dbReference type="ARBA" id="ARBA00022679"/>
    </source>
</evidence>
<dbReference type="InterPro" id="IPR031475">
    <property type="entry name" value="NBD_C"/>
</dbReference>
<evidence type="ECO:0000256" key="7">
    <source>
        <dbReference type="ARBA" id="ARBA00035898"/>
    </source>
</evidence>
<dbReference type="InterPro" id="IPR050007">
    <property type="entry name" value="OtnK"/>
</dbReference>
<keyword evidence="6" id="KW-0119">Carbohydrate metabolism</keyword>
<evidence type="ECO:0000313" key="16">
    <source>
        <dbReference type="Proteomes" id="UP001158067"/>
    </source>
</evidence>
<evidence type="ECO:0000313" key="15">
    <source>
        <dbReference type="EMBL" id="SMP58706.1"/>
    </source>
</evidence>
<dbReference type="InterPro" id="IPR010737">
    <property type="entry name" value="4-carb_acid_sugar_kinase_N"/>
</dbReference>
<evidence type="ECO:0000256" key="12">
    <source>
        <dbReference type="ARBA" id="ARBA00041377"/>
    </source>
</evidence>
<organism evidence="15 16">
    <name type="scientific">Neorhodopirellula lusitana</name>
    <dbReference type="NCBI Taxonomy" id="445327"/>
    <lineage>
        <taxon>Bacteria</taxon>
        <taxon>Pseudomonadati</taxon>
        <taxon>Planctomycetota</taxon>
        <taxon>Planctomycetia</taxon>
        <taxon>Pirellulales</taxon>
        <taxon>Pirellulaceae</taxon>
        <taxon>Neorhodopirellula</taxon>
    </lineage>
</organism>
<evidence type="ECO:0000256" key="10">
    <source>
        <dbReference type="ARBA" id="ARBA00039095"/>
    </source>
</evidence>
<dbReference type="RefSeq" id="WP_283432849.1">
    <property type="nucleotide sequence ID" value="NZ_FXUG01000006.1"/>
</dbReference>